<evidence type="ECO:0000313" key="11">
    <source>
        <dbReference type="Proteomes" id="UP000050381"/>
    </source>
</evidence>
<dbReference type="PROSITE" id="PS51755">
    <property type="entry name" value="OMPR_PHOB"/>
    <property type="match status" value="1"/>
</dbReference>
<dbReference type="CDD" id="cd00383">
    <property type="entry name" value="trans_reg_C"/>
    <property type="match status" value="1"/>
</dbReference>
<evidence type="ECO:0000313" key="10">
    <source>
        <dbReference type="EMBL" id="KPW89255.1"/>
    </source>
</evidence>
<feature type="DNA-binding region" description="OmpR/PhoB-type" evidence="7">
    <location>
        <begin position="135"/>
        <end position="233"/>
    </location>
</feature>
<dbReference type="PROSITE" id="PS50110">
    <property type="entry name" value="RESPONSE_REGULATORY"/>
    <property type="match status" value="1"/>
</dbReference>
<dbReference type="SMART" id="SM00448">
    <property type="entry name" value="REC"/>
    <property type="match status" value="1"/>
</dbReference>
<evidence type="ECO:0000256" key="6">
    <source>
        <dbReference type="PROSITE-ProRule" id="PRU00169"/>
    </source>
</evidence>
<keyword evidence="3" id="KW-0805">Transcription regulation</keyword>
<feature type="modified residue" description="4-aspartylphosphate" evidence="6">
    <location>
        <position position="58"/>
    </location>
</feature>
<dbReference type="Gene3D" id="3.40.50.2300">
    <property type="match status" value="1"/>
</dbReference>
<comment type="caution">
    <text evidence="10">The sequence shown here is derived from an EMBL/GenBank/DDBJ whole genome shotgun (WGS) entry which is preliminary data.</text>
</comment>
<accession>A0A0P9MWY6</accession>
<dbReference type="PANTHER" id="PTHR48111:SF76">
    <property type="entry name" value="TWO-COMPONENT RESPONSE REGULATOR"/>
    <property type="match status" value="1"/>
</dbReference>
<evidence type="ECO:0000259" key="8">
    <source>
        <dbReference type="PROSITE" id="PS50110"/>
    </source>
</evidence>
<name>A0A0P9MWY6_PSESX</name>
<evidence type="ECO:0000256" key="5">
    <source>
        <dbReference type="ARBA" id="ARBA00023163"/>
    </source>
</evidence>
<dbReference type="SUPFAM" id="SSF52172">
    <property type="entry name" value="CheY-like"/>
    <property type="match status" value="1"/>
</dbReference>
<feature type="domain" description="Response regulatory" evidence="8">
    <location>
        <begin position="9"/>
        <end position="124"/>
    </location>
</feature>
<evidence type="ECO:0000256" key="1">
    <source>
        <dbReference type="ARBA" id="ARBA00022553"/>
    </source>
</evidence>
<evidence type="ECO:0000256" key="7">
    <source>
        <dbReference type="PROSITE-ProRule" id="PRU01091"/>
    </source>
</evidence>
<dbReference type="GO" id="GO:0000156">
    <property type="term" value="F:phosphorelay response regulator activity"/>
    <property type="evidence" value="ECO:0007669"/>
    <property type="project" value="TreeGrafter"/>
</dbReference>
<keyword evidence="4 7" id="KW-0238">DNA-binding</keyword>
<dbReference type="InterPro" id="IPR001867">
    <property type="entry name" value="OmpR/PhoB-type_DNA-bd"/>
</dbReference>
<dbReference type="FunFam" id="1.10.10.10:FF:000005">
    <property type="entry name" value="Two-component system response regulator"/>
    <property type="match status" value="1"/>
</dbReference>
<organism evidence="10 11">
    <name type="scientific">Pseudomonas syringae pv. castaneae</name>
    <dbReference type="NCBI Taxonomy" id="264450"/>
    <lineage>
        <taxon>Bacteria</taxon>
        <taxon>Pseudomonadati</taxon>
        <taxon>Pseudomonadota</taxon>
        <taxon>Gammaproteobacteria</taxon>
        <taxon>Pseudomonadales</taxon>
        <taxon>Pseudomonadaceae</taxon>
        <taxon>Pseudomonas</taxon>
        <taxon>Pseudomonas syringae</taxon>
    </lineage>
</organism>
<dbReference type="InterPro" id="IPR039420">
    <property type="entry name" value="WalR-like"/>
</dbReference>
<gene>
    <name evidence="10" type="ORF">ALO79_01704</name>
</gene>
<dbReference type="InterPro" id="IPR001789">
    <property type="entry name" value="Sig_transdc_resp-reg_receiver"/>
</dbReference>
<dbReference type="GO" id="GO:0000976">
    <property type="term" value="F:transcription cis-regulatory region binding"/>
    <property type="evidence" value="ECO:0007669"/>
    <property type="project" value="TreeGrafter"/>
</dbReference>
<dbReference type="GO" id="GO:0032993">
    <property type="term" value="C:protein-DNA complex"/>
    <property type="evidence" value="ECO:0007669"/>
    <property type="project" value="TreeGrafter"/>
</dbReference>
<dbReference type="InterPro" id="IPR036388">
    <property type="entry name" value="WH-like_DNA-bd_sf"/>
</dbReference>
<proteinExistence type="predicted"/>
<evidence type="ECO:0000256" key="2">
    <source>
        <dbReference type="ARBA" id="ARBA00023012"/>
    </source>
</evidence>
<keyword evidence="1 6" id="KW-0597">Phosphoprotein</keyword>
<dbReference type="PATRIC" id="fig|264450.4.peg.2061"/>
<dbReference type="AlphaFoldDB" id="A0A0P9MWY6"/>
<evidence type="ECO:0000256" key="4">
    <source>
        <dbReference type="ARBA" id="ARBA00023125"/>
    </source>
</evidence>
<reference evidence="10 11" key="1">
    <citation type="submission" date="2015-09" db="EMBL/GenBank/DDBJ databases">
        <title>Genome announcement of multiple Pseudomonas syringae strains.</title>
        <authorList>
            <person name="Thakur S."/>
            <person name="Wang P.W."/>
            <person name="Gong Y."/>
            <person name="Weir B.S."/>
            <person name="Guttman D.S."/>
        </authorList>
    </citation>
    <scope>NUCLEOTIDE SEQUENCE [LARGE SCALE GENOMIC DNA]</scope>
    <source>
        <strain evidence="10 11">ICMP9419</strain>
    </source>
</reference>
<protein>
    <submittedName>
        <fullName evidence="10">Winged helix family two component transcriptional regulator</fullName>
    </submittedName>
</protein>
<dbReference type="PANTHER" id="PTHR48111">
    <property type="entry name" value="REGULATOR OF RPOS"/>
    <property type="match status" value="1"/>
</dbReference>
<dbReference type="Proteomes" id="UP000050381">
    <property type="component" value="Unassembled WGS sequence"/>
</dbReference>
<feature type="domain" description="OmpR/PhoB-type" evidence="9">
    <location>
        <begin position="135"/>
        <end position="233"/>
    </location>
</feature>
<evidence type="ECO:0000256" key="3">
    <source>
        <dbReference type="ARBA" id="ARBA00023015"/>
    </source>
</evidence>
<dbReference type="EMBL" id="LJQD01000560">
    <property type="protein sequence ID" value="KPW89255.1"/>
    <property type="molecule type" value="Genomic_DNA"/>
</dbReference>
<dbReference type="SMART" id="SM00862">
    <property type="entry name" value="Trans_reg_C"/>
    <property type="match status" value="1"/>
</dbReference>
<keyword evidence="2" id="KW-0902">Two-component regulatory system</keyword>
<dbReference type="GO" id="GO:0006355">
    <property type="term" value="P:regulation of DNA-templated transcription"/>
    <property type="evidence" value="ECO:0007669"/>
    <property type="project" value="InterPro"/>
</dbReference>
<dbReference type="Pfam" id="PF00486">
    <property type="entry name" value="Trans_reg_C"/>
    <property type="match status" value="1"/>
</dbReference>
<dbReference type="GO" id="GO:0005829">
    <property type="term" value="C:cytosol"/>
    <property type="evidence" value="ECO:0007669"/>
    <property type="project" value="TreeGrafter"/>
</dbReference>
<dbReference type="Pfam" id="PF00072">
    <property type="entry name" value="Response_reg"/>
    <property type="match status" value="1"/>
</dbReference>
<dbReference type="Gene3D" id="1.10.10.10">
    <property type="entry name" value="Winged helix-like DNA-binding domain superfamily/Winged helix DNA-binding domain"/>
    <property type="match status" value="1"/>
</dbReference>
<keyword evidence="5" id="KW-0804">Transcription</keyword>
<evidence type="ECO:0000259" key="9">
    <source>
        <dbReference type="PROSITE" id="PS51755"/>
    </source>
</evidence>
<sequence length="235" mass="26352">MTDSLAMTHVLVVEDDLTTAREIELALSDYGFTVTTVLNGRDGLLKVLSEPFELIVLDRMLPGGVDGLGVLTALRAAGIATPVLILSALTTLDERVRGLRAGGDDYLTKPFEFIELTARLDAMNRRRTEPVATESTRLRVANLEIDLLRRTVRRGERSIELLPREYALLEYLMRHAGQVITRTMLFEAVWNYSYDERTNVIEVHIGRLRRKIDGEGDAQVIQTVRGAGYVLRSPE</sequence>
<dbReference type="InterPro" id="IPR011006">
    <property type="entry name" value="CheY-like_superfamily"/>
</dbReference>